<sequence length="110" mass="11556">MIIEGRHAEVGQGIFISDIQEGSPAEQAGLQIGDMILAVNKDTLLGCSYDSAAATLKRTEGVVVLTVCNPNKKDDSPDDSASAAGECHECRDTPVNVRAQCRSLLALLNG</sequence>
<dbReference type="InterPro" id="IPR051844">
    <property type="entry name" value="USH2_Complex_Protein"/>
</dbReference>
<accession>A0A4C1YID2</accession>
<dbReference type="SUPFAM" id="SSF50156">
    <property type="entry name" value="PDZ domain-like"/>
    <property type="match status" value="1"/>
</dbReference>
<dbReference type="GO" id="GO:0005886">
    <property type="term" value="C:plasma membrane"/>
    <property type="evidence" value="ECO:0007669"/>
    <property type="project" value="TreeGrafter"/>
</dbReference>
<comment type="caution">
    <text evidence="5">The sequence shown here is derived from an EMBL/GenBank/DDBJ whole genome shotgun (WGS) entry which is preliminary data.</text>
</comment>
<dbReference type="STRING" id="151549.A0A4C1YID2"/>
<dbReference type="AlphaFoldDB" id="A0A4C1YID2"/>
<proteinExistence type="predicted"/>
<keyword evidence="2" id="KW-0677">Repeat</keyword>
<reference evidence="5 6" key="1">
    <citation type="journal article" date="2019" name="Commun. Biol.">
        <title>The bagworm genome reveals a unique fibroin gene that provides high tensile strength.</title>
        <authorList>
            <person name="Kono N."/>
            <person name="Nakamura H."/>
            <person name="Ohtoshi R."/>
            <person name="Tomita M."/>
            <person name="Numata K."/>
            <person name="Arakawa K."/>
        </authorList>
    </citation>
    <scope>NUCLEOTIDE SEQUENCE [LARGE SCALE GENOMIC DNA]</scope>
</reference>
<protein>
    <submittedName>
        <fullName evidence="5">Inactivation-no-after-potential D protein</fullName>
    </submittedName>
</protein>
<dbReference type="SMART" id="SM00228">
    <property type="entry name" value="PDZ"/>
    <property type="match status" value="1"/>
</dbReference>
<dbReference type="Pfam" id="PF00595">
    <property type="entry name" value="PDZ"/>
    <property type="match status" value="1"/>
</dbReference>
<dbReference type="PROSITE" id="PS50106">
    <property type="entry name" value="PDZ"/>
    <property type="match status" value="1"/>
</dbReference>
<evidence type="ECO:0000259" key="4">
    <source>
        <dbReference type="PROSITE" id="PS50106"/>
    </source>
</evidence>
<feature type="domain" description="PDZ" evidence="4">
    <location>
        <begin position="1"/>
        <end position="71"/>
    </location>
</feature>
<dbReference type="CDD" id="cd23064">
    <property type="entry name" value="PDZ3_INAD-like"/>
    <property type="match status" value="1"/>
</dbReference>
<keyword evidence="6" id="KW-1185">Reference proteome</keyword>
<evidence type="ECO:0000256" key="1">
    <source>
        <dbReference type="ARBA" id="ARBA00004316"/>
    </source>
</evidence>
<dbReference type="Gene3D" id="2.30.42.10">
    <property type="match status" value="1"/>
</dbReference>
<dbReference type="InterPro" id="IPR036034">
    <property type="entry name" value="PDZ_sf"/>
</dbReference>
<keyword evidence="3" id="KW-0966">Cell projection</keyword>
<gene>
    <name evidence="5" type="primary">inaD</name>
    <name evidence="5" type="ORF">EVAR_98828_1</name>
</gene>
<evidence type="ECO:0000256" key="2">
    <source>
        <dbReference type="ARBA" id="ARBA00022737"/>
    </source>
</evidence>
<dbReference type="OrthoDB" id="438726at2759"/>
<dbReference type="PANTHER" id="PTHR23116">
    <property type="entry name" value="PDZ DOMAIN CONTAINING WHIRLIN AND HARMONIN-RELATED"/>
    <property type="match status" value="1"/>
</dbReference>
<evidence type="ECO:0000256" key="3">
    <source>
        <dbReference type="ARBA" id="ARBA00023273"/>
    </source>
</evidence>
<name>A0A4C1YID2_EUMVA</name>
<evidence type="ECO:0000313" key="6">
    <source>
        <dbReference type="Proteomes" id="UP000299102"/>
    </source>
</evidence>
<dbReference type="EMBL" id="BGZK01001268">
    <property type="protein sequence ID" value="GBP75936.1"/>
    <property type="molecule type" value="Genomic_DNA"/>
</dbReference>
<dbReference type="PANTHER" id="PTHR23116:SF29">
    <property type="entry name" value="PDZ DOMAIN-CONTAINING PROTEIN 7"/>
    <property type="match status" value="1"/>
</dbReference>
<evidence type="ECO:0000313" key="5">
    <source>
        <dbReference type="EMBL" id="GBP75936.1"/>
    </source>
</evidence>
<dbReference type="Proteomes" id="UP000299102">
    <property type="component" value="Unassembled WGS sequence"/>
</dbReference>
<comment type="subcellular location">
    <subcellularLocation>
        <location evidence="1">Cell projection</location>
    </subcellularLocation>
</comment>
<dbReference type="InterPro" id="IPR001478">
    <property type="entry name" value="PDZ"/>
</dbReference>
<organism evidence="5 6">
    <name type="scientific">Eumeta variegata</name>
    <name type="common">Bagworm moth</name>
    <name type="synonym">Eumeta japonica</name>
    <dbReference type="NCBI Taxonomy" id="151549"/>
    <lineage>
        <taxon>Eukaryota</taxon>
        <taxon>Metazoa</taxon>
        <taxon>Ecdysozoa</taxon>
        <taxon>Arthropoda</taxon>
        <taxon>Hexapoda</taxon>
        <taxon>Insecta</taxon>
        <taxon>Pterygota</taxon>
        <taxon>Neoptera</taxon>
        <taxon>Endopterygota</taxon>
        <taxon>Lepidoptera</taxon>
        <taxon>Glossata</taxon>
        <taxon>Ditrysia</taxon>
        <taxon>Tineoidea</taxon>
        <taxon>Psychidae</taxon>
        <taxon>Oiketicinae</taxon>
        <taxon>Eumeta</taxon>
    </lineage>
</organism>
<dbReference type="GO" id="GO:0042995">
    <property type="term" value="C:cell projection"/>
    <property type="evidence" value="ECO:0007669"/>
    <property type="project" value="UniProtKB-SubCell"/>
</dbReference>